<comment type="caution">
    <text evidence="1">The sequence shown here is derived from an EMBL/GenBank/DDBJ whole genome shotgun (WGS) entry which is preliminary data.</text>
</comment>
<gene>
    <name evidence="1" type="ORF">PG997_002249</name>
</gene>
<dbReference type="EMBL" id="JAQQWN010000003">
    <property type="protein sequence ID" value="KAK8091888.1"/>
    <property type="molecule type" value="Genomic_DNA"/>
</dbReference>
<protein>
    <submittedName>
        <fullName evidence="1">Uncharacterized protein</fullName>
    </submittedName>
</protein>
<dbReference type="Proteomes" id="UP001433268">
    <property type="component" value="Unassembled WGS sequence"/>
</dbReference>
<name>A0ABR1X8X2_9PEZI</name>
<dbReference type="GeneID" id="92039624"/>
<evidence type="ECO:0000313" key="1">
    <source>
        <dbReference type="EMBL" id="KAK8091888.1"/>
    </source>
</evidence>
<sequence length="241" mass="28221">METNVSSPFRFQPLPPEIRTSILEFALRQNEFIRVFDPYCISNPIRSGILNQNISLSKSDTSAWNDLAARGLYQPDDDDDTWGEDDKLYEDLKRVALFQVSKQVYLEAFPVFMRCNTFLVLGPRAGVEWMTLFMWDPVPAFTTGKVICWVEPSQQGDPKRIWLRFVQMLHKHTPKCVNYAFNLVPDGQEDFAWDWHEYWAKRTYNLPTAQGPKQLKFPEWLALHFEEVKMGVYRTLGDVKE</sequence>
<reference evidence="1 2" key="1">
    <citation type="submission" date="2023-01" db="EMBL/GenBank/DDBJ databases">
        <title>Analysis of 21 Apiospora genomes using comparative genomics revels a genus with tremendous synthesis potential of carbohydrate active enzymes and secondary metabolites.</title>
        <authorList>
            <person name="Sorensen T."/>
        </authorList>
    </citation>
    <scope>NUCLEOTIDE SEQUENCE [LARGE SCALE GENOMIC DNA]</scope>
    <source>
        <strain evidence="1 2">CBS 114990</strain>
    </source>
</reference>
<organism evidence="1 2">
    <name type="scientific">Apiospora hydei</name>
    <dbReference type="NCBI Taxonomy" id="1337664"/>
    <lineage>
        <taxon>Eukaryota</taxon>
        <taxon>Fungi</taxon>
        <taxon>Dikarya</taxon>
        <taxon>Ascomycota</taxon>
        <taxon>Pezizomycotina</taxon>
        <taxon>Sordariomycetes</taxon>
        <taxon>Xylariomycetidae</taxon>
        <taxon>Amphisphaeriales</taxon>
        <taxon>Apiosporaceae</taxon>
        <taxon>Apiospora</taxon>
    </lineage>
</organism>
<accession>A0ABR1X8X2</accession>
<dbReference type="RefSeq" id="XP_066673860.1">
    <property type="nucleotide sequence ID" value="XM_066806564.1"/>
</dbReference>
<keyword evidence="2" id="KW-1185">Reference proteome</keyword>
<proteinExistence type="predicted"/>
<evidence type="ECO:0000313" key="2">
    <source>
        <dbReference type="Proteomes" id="UP001433268"/>
    </source>
</evidence>